<dbReference type="InterPro" id="IPR036910">
    <property type="entry name" value="HMG_box_dom_sf"/>
</dbReference>
<comment type="caution">
    <text evidence="2">The sequence shown here is derived from an EMBL/GenBank/DDBJ whole genome shotgun (WGS) entry which is preliminary data.</text>
</comment>
<evidence type="ECO:0000256" key="1">
    <source>
        <dbReference type="SAM" id="MobiDB-lite"/>
    </source>
</evidence>
<organism evidence="2 3">
    <name type="scientific">Carpinus fangiana</name>
    <dbReference type="NCBI Taxonomy" id="176857"/>
    <lineage>
        <taxon>Eukaryota</taxon>
        <taxon>Viridiplantae</taxon>
        <taxon>Streptophyta</taxon>
        <taxon>Embryophyta</taxon>
        <taxon>Tracheophyta</taxon>
        <taxon>Spermatophyta</taxon>
        <taxon>Magnoliopsida</taxon>
        <taxon>eudicotyledons</taxon>
        <taxon>Gunneridae</taxon>
        <taxon>Pentapetalae</taxon>
        <taxon>rosids</taxon>
        <taxon>fabids</taxon>
        <taxon>Fagales</taxon>
        <taxon>Betulaceae</taxon>
        <taxon>Carpinus</taxon>
    </lineage>
</organism>
<evidence type="ECO:0000313" key="2">
    <source>
        <dbReference type="EMBL" id="KAB8339300.1"/>
    </source>
</evidence>
<feature type="compositionally biased region" description="Polar residues" evidence="1">
    <location>
        <begin position="112"/>
        <end position="125"/>
    </location>
</feature>
<keyword evidence="3" id="KW-1185">Reference proteome</keyword>
<evidence type="ECO:0008006" key="4">
    <source>
        <dbReference type="Google" id="ProtNLM"/>
    </source>
</evidence>
<name>A0A5N6KRZ9_9ROSI</name>
<dbReference type="EMBL" id="VIBQ01000010">
    <property type="protein sequence ID" value="KAB8339300.1"/>
    <property type="molecule type" value="Genomic_DNA"/>
</dbReference>
<dbReference type="AlphaFoldDB" id="A0A5N6KRZ9"/>
<gene>
    <name evidence="2" type="ORF">FH972_022233</name>
</gene>
<feature type="region of interest" description="Disordered" evidence="1">
    <location>
        <begin position="67"/>
        <end position="129"/>
    </location>
</feature>
<sequence>MLPPNVCLEVKQIGEDWQQLDFALKQRYLDEASTDWEHYRKTMRDYATTKEHDDYTRYLKAFAKEQRGSASSSGSDDSKSCVPRAGQQRRRSYEEYPPSSSVDHADCKSDGLSDTSPSSPENNDLWSEDMGDLSAMSSIGEMSTTGSLIRQQAMLAQNSSDSRSTKPVESHFDQLLPEIFSLANRPMTLQPIDSSSRFSRSGGSLSAATHQNQDAVLAQVSSAFDPNDLLDLNEDQSALGGAYSAFTLNENDFPHGALMDLEIGIEHHFPLHWH</sequence>
<evidence type="ECO:0000313" key="3">
    <source>
        <dbReference type="Proteomes" id="UP000327013"/>
    </source>
</evidence>
<protein>
    <recommendedName>
        <fullName evidence="4">HMG box domain-containing protein</fullName>
    </recommendedName>
</protein>
<dbReference type="Proteomes" id="UP000327013">
    <property type="component" value="Unassembled WGS sequence"/>
</dbReference>
<accession>A0A5N6KRZ9</accession>
<reference evidence="2 3" key="1">
    <citation type="submission" date="2019-06" db="EMBL/GenBank/DDBJ databases">
        <title>A chromosomal-level reference genome of Carpinus fangiana (Coryloideae, Betulaceae).</title>
        <authorList>
            <person name="Yang X."/>
            <person name="Wang Z."/>
            <person name="Zhang L."/>
            <person name="Hao G."/>
            <person name="Liu J."/>
            <person name="Yang Y."/>
        </authorList>
    </citation>
    <scope>NUCLEOTIDE SEQUENCE [LARGE SCALE GENOMIC DNA]</scope>
    <source>
        <strain evidence="2">Cfa_2016G</strain>
        <tissue evidence="2">Leaf</tissue>
    </source>
</reference>
<proteinExistence type="predicted"/>
<dbReference type="Gene3D" id="1.10.30.10">
    <property type="entry name" value="High mobility group box domain"/>
    <property type="match status" value="1"/>
</dbReference>
<dbReference type="SUPFAM" id="SSF47095">
    <property type="entry name" value="HMG-box"/>
    <property type="match status" value="1"/>
</dbReference>